<dbReference type="InterPro" id="IPR011990">
    <property type="entry name" value="TPR-like_helical_dom_sf"/>
</dbReference>
<keyword evidence="5 9" id="KW-0963">Cytoplasm</keyword>
<feature type="domain" description="Signal recognition particle SRP72 subunit RNA-binding" evidence="11">
    <location>
        <begin position="576"/>
        <end position="625"/>
    </location>
</feature>
<dbReference type="GO" id="GO:0005783">
    <property type="term" value="C:endoplasmic reticulum"/>
    <property type="evidence" value="ECO:0007669"/>
    <property type="project" value="UniProtKB-SubCell"/>
</dbReference>
<feature type="region of interest" description="Disordered" evidence="10">
    <location>
        <begin position="569"/>
        <end position="641"/>
    </location>
</feature>
<evidence type="ECO:0000256" key="6">
    <source>
        <dbReference type="ARBA" id="ARBA00022824"/>
    </source>
</evidence>
<feature type="compositionally biased region" description="Basic and acidic residues" evidence="10">
    <location>
        <begin position="607"/>
        <end position="622"/>
    </location>
</feature>
<dbReference type="GO" id="GO:0006614">
    <property type="term" value="P:SRP-dependent cotranslational protein targeting to membrane"/>
    <property type="evidence" value="ECO:0007669"/>
    <property type="project" value="UniProtKB-UniRule"/>
</dbReference>
<dbReference type="Pfam" id="PF08492">
    <property type="entry name" value="SRP72"/>
    <property type="match status" value="1"/>
</dbReference>
<keyword evidence="7 9" id="KW-0733">Signal recognition particle</keyword>
<dbReference type="Proteomes" id="UP000019374">
    <property type="component" value="Unassembled WGS sequence"/>
</dbReference>
<evidence type="ECO:0000256" key="4">
    <source>
        <dbReference type="ARBA" id="ARBA00018350"/>
    </source>
</evidence>
<gene>
    <name evidence="12" type="ORF">OCS_06534</name>
</gene>
<dbReference type="GO" id="GO:0005786">
    <property type="term" value="C:signal recognition particle, endoplasmic reticulum targeting"/>
    <property type="evidence" value="ECO:0007669"/>
    <property type="project" value="UniProtKB-UniRule"/>
</dbReference>
<dbReference type="PANTHER" id="PTHR14094">
    <property type="entry name" value="SIGNAL RECOGNITION PARTICLE 72"/>
    <property type="match status" value="1"/>
</dbReference>
<accession>T5A598</accession>
<dbReference type="GO" id="GO:0043022">
    <property type="term" value="F:ribosome binding"/>
    <property type="evidence" value="ECO:0007669"/>
    <property type="project" value="TreeGrafter"/>
</dbReference>
<dbReference type="HOGENOM" id="CLU_013808_3_0_1"/>
<evidence type="ECO:0000256" key="3">
    <source>
        <dbReference type="ARBA" id="ARBA00007676"/>
    </source>
</evidence>
<organism evidence="12 13">
    <name type="scientific">Ophiocordyceps sinensis (strain Co18 / CGMCC 3.14243)</name>
    <name type="common">Yarsagumba caterpillar fungus</name>
    <name type="synonym">Hirsutella sinensis</name>
    <dbReference type="NCBI Taxonomy" id="911162"/>
    <lineage>
        <taxon>Eukaryota</taxon>
        <taxon>Fungi</taxon>
        <taxon>Dikarya</taxon>
        <taxon>Ascomycota</taxon>
        <taxon>Pezizomycotina</taxon>
        <taxon>Sordariomycetes</taxon>
        <taxon>Hypocreomycetidae</taxon>
        <taxon>Hypocreales</taxon>
        <taxon>Ophiocordycipitaceae</taxon>
        <taxon>Ophiocordyceps</taxon>
    </lineage>
</organism>
<dbReference type="PIRSF" id="PIRSF038922">
    <property type="entry name" value="SRP72"/>
    <property type="match status" value="1"/>
</dbReference>
<reference evidence="12 13" key="1">
    <citation type="journal article" date="2013" name="Chin. Sci. Bull.">
        <title>Genome survey uncovers the secrets of sex and lifestyle in caterpillar fungus.</title>
        <authorList>
            <person name="Hu X."/>
            <person name="Zhang Y."/>
            <person name="Xiao G."/>
            <person name="Zheng P."/>
            <person name="Xia Y."/>
            <person name="Zhang X."/>
            <person name="St Leger R.J."/>
            <person name="Liu X."/>
            <person name="Wang C."/>
        </authorList>
    </citation>
    <scope>NUCLEOTIDE SEQUENCE [LARGE SCALE GENOMIC DNA]</scope>
    <source>
        <strain evidence="13">Co18 / CGMCC 3.14243</strain>
        <tissue evidence="12">Fruit-body</tissue>
    </source>
</reference>
<dbReference type="Pfam" id="PF17004">
    <property type="entry name" value="SRP_TPR_like"/>
    <property type="match status" value="1"/>
</dbReference>
<evidence type="ECO:0000313" key="13">
    <source>
        <dbReference type="Proteomes" id="UP000019374"/>
    </source>
</evidence>
<evidence type="ECO:0000256" key="5">
    <source>
        <dbReference type="ARBA" id="ARBA00022490"/>
    </source>
</evidence>
<comment type="similarity">
    <text evidence="3 9">Belongs to the SRP72 family.</text>
</comment>
<evidence type="ECO:0000256" key="7">
    <source>
        <dbReference type="ARBA" id="ARBA00023135"/>
    </source>
</evidence>
<evidence type="ECO:0000256" key="9">
    <source>
        <dbReference type="PIRNR" id="PIRNR038922"/>
    </source>
</evidence>
<dbReference type="InterPro" id="IPR031545">
    <property type="entry name" value="SRP72_TPR-like"/>
</dbReference>
<evidence type="ECO:0000256" key="8">
    <source>
        <dbReference type="ARBA" id="ARBA00023274"/>
    </source>
</evidence>
<evidence type="ECO:0000256" key="1">
    <source>
        <dbReference type="ARBA" id="ARBA00004240"/>
    </source>
</evidence>
<evidence type="ECO:0000313" key="12">
    <source>
        <dbReference type="EMBL" id="EQK97753.1"/>
    </source>
</evidence>
<sequence>MPQDPAAQLSALLRATTIDDHDEILNAANAALKANKRDELAQHTRVVALLKLDRFNDAIRVLYEGDAKLQARCPLEKAYALYKTGKLDEAASALDSECQYNRSSSHVAAQVAYRAERFSEAEAIYKRLIDTDAAHETNDIGINIKAAQAQSGWQGRSSVSASSSGDTPEIFELCYNAACAHIAQASLSTAVDLLHCAVKLCDASNDLTEEDKAAELKPILAQQAYVYARLGDARNATDLHRSLDVSSDTDPELAVLARNNKSASENQPANPFLYQRQVTAWMSDARKANLFTHQSNALTRNALLVDLQAHKADGVRDRTRNILDKERHPTTNLDANATSVIHAAAQTKGLNSRETLRAVVTISKQRPNSVGLVVTVVQLYAQQKSLGAALSVLESFLGRLEISAEDQDQDVRYSPGLVALAVSLMRAVRRESSAKAELVKAAAYWRDRPVSSAESLLREAGIKLARSSNPADLSLAVAAFNKLHDENQRSPIISAGLVAALAASNPSQVEQHIAELPSIESLIKGIDVGALNRAGVATAPATFFAYNKSVGGRGGIEEDNYSAGVATAPANASAAIKRPAPDRAMDDKAANKSRKRRRLPKNLVDGKAPDPERWLSLRDRSTYRPKGKRGKRRVAESTQGGVVKDEETLDLVGGGGVRVEKTLVAGASKMKKKKKGKK</sequence>
<evidence type="ECO:0000256" key="10">
    <source>
        <dbReference type="SAM" id="MobiDB-lite"/>
    </source>
</evidence>
<evidence type="ECO:0000259" key="11">
    <source>
        <dbReference type="Pfam" id="PF08492"/>
    </source>
</evidence>
<name>T5A598_OPHSC</name>
<comment type="subcellular location">
    <subcellularLocation>
        <location evidence="2 9">Cytoplasm</location>
    </subcellularLocation>
    <subcellularLocation>
        <location evidence="1">Endoplasmic reticulum</location>
    </subcellularLocation>
</comment>
<protein>
    <recommendedName>
        <fullName evidence="4 9">Signal recognition particle subunit SRP72</fullName>
    </recommendedName>
</protein>
<proteinExistence type="inferred from homology"/>
<dbReference type="PANTHER" id="PTHR14094:SF9">
    <property type="entry name" value="SIGNAL RECOGNITION PARTICLE SUBUNIT SRP72"/>
    <property type="match status" value="1"/>
</dbReference>
<dbReference type="GO" id="GO:0008312">
    <property type="term" value="F:7S RNA binding"/>
    <property type="evidence" value="ECO:0007669"/>
    <property type="project" value="InterPro"/>
</dbReference>
<comment type="function">
    <text evidence="9">Component of the signal recognition particle (SRP) complex, a ribonucleoprotein complex that mediates the cotranslational targeting of secretory and membrane proteins to the endoplasmic reticulum (ER).</text>
</comment>
<feature type="compositionally biased region" description="Basic residues" evidence="10">
    <location>
        <begin position="623"/>
        <end position="632"/>
    </location>
</feature>
<dbReference type="Gene3D" id="1.25.40.10">
    <property type="entry name" value="Tetratricopeptide repeat domain"/>
    <property type="match status" value="1"/>
</dbReference>
<feature type="compositionally biased region" description="Basic and acidic residues" evidence="10">
    <location>
        <begin position="579"/>
        <end position="590"/>
    </location>
</feature>
<keyword evidence="8 9" id="KW-0687">Ribonucleoprotein</keyword>
<dbReference type="InterPro" id="IPR026270">
    <property type="entry name" value="SRP72"/>
</dbReference>
<dbReference type="OrthoDB" id="5421607at2759"/>
<evidence type="ECO:0000256" key="2">
    <source>
        <dbReference type="ARBA" id="ARBA00004496"/>
    </source>
</evidence>
<feature type="compositionally biased region" description="Basic residues" evidence="10">
    <location>
        <begin position="591"/>
        <end position="600"/>
    </location>
</feature>
<dbReference type="eggNOG" id="KOG2376">
    <property type="taxonomic scope" value="Eukaryota"/>
</dbReference>
<dbReference type="AlphaFoldDB" id="T5A598"/>
<dbReference type="EMBL" id="KE656849">
    <property type="protein sequence ID" value="EQK97753.1"/>
    <property type="molecule type" value="Genomic_DNA"/>
</dbReference>
<keyword evidence="6" id="KW-0256">Endoplasmic reticulum</keyword>
<dbReference type="SUPFAM" id="SSF48452">
    <property type="entry name" value="TPR-like"/>
    <property type="match status" value="1"/>
</dbReference>
<dbReference type="InterPro" id="IPR013699">
    <property type="entry name" value="Signal_recog_part_SRP72_RNA-bd"/>
</dbReference>